<dbReference type="SUPFAM" id="SSF49493">
    <property type="entry name" value="HSP40/DnaJ peptide-binding domain"/>
    <property type="match status" value="2"/>
</dbReference>
<name>A0ABW9RSE7_9BACT</name>
<dbReference type="CDD" id="cd06257">
    <property type="entry name" value="DnaJ"/>
    <property type="match status" value="1"/>
</dbReference>
<dbReference type="SMART" id="SM00271">
    <property type="entry name" value="DnaJ"/>
    <property type="match status" value="1"/>
</dbReference>
<dbReference type="InterPro" id="IPR018253">
    <property type="entry name" value="DnaJ_domain_CS"/>
</dbReference>
<dbReference type="PROSITE" id="PS00636">
    <property type="entry name" value="DNAJ_1"/>
    <property type="match status" value="1"/>
</dbReference>
<evidence type="ECO:0000313" key="3">
    <source>
        <dbReference type="Proteomes" id="UP000798808"/>
    </source>
</evidence>
<dbReference type="InterPro" id="IPR036869">
    <property type="entry name" value="J_dom_sf"/>
</dbReference>
<comment type="caution">
    <text evidence="2">The sequence shown here is derived from an EMBL/GenBank/DDBJ whole genome shotgun (WGS) entry which is preliminary data.</text>
</comment>
<dbReference type="InterPro" id="IPR008971">
    <property type="entry name" value="HSP40/DnaJ_pept-bd"/>
</dbReference>
<proteinExistence type="predicted"/>
<gene>
    <name evidence="2" type="ORF">E1163_19230</name>
</gene>
<evidence type="ECO:0000259" key="1">
    <source>
        <dbReference type="PROSITE" id="PS50076"/>
    </source>
</evidence>
<dbReference type="InterPro" id="IPR001623">
    <property type="entry name" value="DnaJ_domain"/>
</dbReference>
<reference evidence="2 3" key="1">
    <citation type="submission" date="2019-02" db="EMBL/GenBank/DDBJ databases">
        <authorList>
            <person name="Goldberg S.R."/>
            <person name="Haltli B.A."/>
            <person name="Correa H."/>
            <person name="Russell K.G."/>
        </authorList>
    </citation>
    <scope>NUCLEOTIDE SEQUENCE [LARGE SCALE GENOMIC DNA]</scope>
    <source>
        <strain evidence="2 3">JCM 16186</strain>
    </source>
</reference>
<dbReference type="SUPFAM" id="SSF46565">
    <property type="entry name" value="Chaperone J-domain"/>
    <property type="match status" value="1"/>
</dbReference>
<dbReference type="Gene3D" id="2.60.260.20">
    <property type="entry name" value="Urease metallochaperone UreE, N-terminal domain"/>
    <property type="match status" value="2"/>
</dbReference>
<dbReference type="PRINTS" id="PR00625">
    <property type="entry name" value="JDOMAIN"/>
</dbReference>
<dbReference type="InterPro" id="IPR044713">
    <property type="entry name" value="DNJA1/2-like"/>
</dbReference>
<accession>A0ABW9RSE7</accession>
<sequence length="322" mass="35399">MNYKDYYNILGVAKTASQDEIKKAYRKLAVKYHPDKNPGDKEAEEKFKEIGEANEVLSDPEKRKLYDQLGANWKQYKDAGYDPSAGGGRARYSQGDPGGQYYYEFEGDPSDFFGGGGSGFSDFFESFFGRGAGRSRGFSGSRGGSGFGADMPGSDLAGEVNISLKEAYVGTERIVDLGREKIKLKIKPGAYTGLKLRAKGKGEKGRGGKAGDLFITIHVSPHPVYERKGNDLYMEAHVDLFTALLGGKQEVQTLSGRVNITIPEGMQSGKQIRLKGKGMPVYGKSSHGDLYIKLHVKLPEKLTGEQKELIKKLKDSFQRTYA</sequence>
<dbReference type="CDD" id="cd10747">
    <property type="entry name" value="DnaJ_C"/>
    <property type="match status" value="1"/>
</dbReference>
<dbReference type="Proteomes" id="UP000798808">
    <property type="component" value="Unassembled WGS sequence"/>
</dbReference>
<keyword evidence="3" id="KW-1185">Reference proteome</keyword>
<dbReference type="PROSITE" id="PS50076">
    <property type="entry name" value="DNAJ_2"/>
    <property type="match status" value="1"/>
</dbReference>
<dbReference type="Gene3D" id="1.10.287.110">
    <property type="entry name" value="DnaJ domain"/>
    <property type="match status" value="1"/>
</dbReference>
<organism evidence="2 3">
    <name type="scientific">Fulvivirga kasyanovii</name>
    <dbReference type="NCBI Taxonomy" id="396812"/>
    <lineage>
        <taxon>Bacteria</taxon>
        <taxon>Pseudomonadati</taxon>
        <taxon>Bacteroidota</taxon>
        <taxon>Cytophagia</taxon>
        <taxon>Cytophagales</taxon>
        <taxon>Fulvivirgaceae</taxon>
        <taxon>Fulvivirga</taxon>
    </lineage>
</organism>
<evidence type="ECO:0000313" key="2">
    <source>
        <dbReference type="EMBL" id="MTI27097.1"/>
    </source>
</evidence>
<dbReference type="RefSeq" id="WP_155174104.1">
    <property type="nucleotide sequence ID" value="NZ_BAAAFL010000012.1"/>
</dbReference>
<dbReference type="Pfam" id="PF00226">
    <property type="entry name" value="DnaJ"/>
    <property type="match status" value="1"/>
</dbReference>
<dbReference type="PANTHER" id="PTHR43888">
    <property type="entry name" value="DNAJ-LIKE-2, ISOFORM A-RELATED"/>
    <property type="match status" value="1"/>
</dbReference>
<dbReference type="EMBL" id="SMLW01000612">
    <property type="protein sequence ID" value="MTI27097.1"/>
    <property type="molecule type" value="Genomic_DNA"/>
</dbReference>
<dbReference type="InterPro" id="IPR002939">
    <property type="entry name" value="DnaJ_C"/>
</dbReference>
<dbReference type="Pfam" id="PF01556">
    <property type="entry name" value="DnaJ_C"/>
    <property type="match status" value="1"/>
</dbReference>
<protein>
    <submittedName>
        <fullName evidence="2">J domain-containing protein</fullName>
    </submittedName>
</protein>
<feature type="domain" description="J" evidence="1">
    <location>
        <begin position="5"/>
        <end position="70"/>
    </location>
</feature>